<evidence type="ECO:0000256" key="1">
    <source>
        <dbReference type="SAM" id="SignalP"/>
    </source>
</evidence>
<dbReference type="Proteomes" id="UP000198510">
    <property type="component" value="Unassembled WGS sequence"/>
</dbReference>
<sequence length="210" mass="22943">MKLLFSALLLAQVCCFSGTVRATSNDHVATSPQAVLTPLEAQEGRFRLRYAATGDADHVTVRILDAQGQVIRRDQTRNISFARVYNFSEMPYGSYTVQVTTPTGTQEFPVAHQAPTLAQPRVALKALSDKRYQVTVNGTSSAPFVVRIVDQNQQLISIDVTDKKSSFSRVYDLSKLANTNVVFEVGAGYKLLANVNAADVPMLAVEADTE</sequence>
<proteinExistence type="predicted"/>
<evidence type="ECO:0000313" key="2">
    <source>
        <dbReference type="EMBL" id="SDM43342.1"/>
    </source>
</evidence>
<reference evidence="2 3" key="1">
    <citation type="submission" date="2016-10" db="EMBL/GenBank/DDBJ databases">
        <authorList>
            <person name="de Groot N.N."/>
        </authorList>
    </citation>
    <scope>NUCLEOTIDE SEQUENCE [LARGE SCALE GENOMIC DNA]</scope>
    <source>
        <strain evidence="2 3">DSM 25186</strain>
    </source>
</reference>
<feature type="chain" id="PRO_5011575144" evidence="1">
    <location>
        <begin position="23"/>
        <end position="210"/>
    </location>
</feature>
<evidence type="ECO:0000313" key="3">
    <source>
        <dbReference type="Proteomes" id="UP000198510"/>
    </source>
</evidence>
<dbReference type="OrthoDB" id="978867at2"/>
<name>A0A1G9T6T7_9BACT</name>
<organism evidence="2 3">
    <name type="scientific">Catalinimonas alkaloidigena</name>
    <dbReference type="NCBI Taxonomy" id="1075417"/>
    <lineage>
        <taxon>Bacteria</taxon>
        <taxon>Pseudomonadati</taxon>
        <taxon>Bacteroidota</taxon>
        <taxon>Cytophagia</taxon>
        <taxon>Cytophagales</taxon>
        <taxon>Catalimonadaceae</taxon>
        <taxon>Catalinimonas</taxon>
    </lineage>
</organism>
<accession>A0A1G9T6T7</accession>
<keyword evidence="3" id="KW-1185">Reference proteome</keyword>
<dbReference type="AlphaFoldDB" id="A0A1G9T6T7"/>
<gene>
    <name evidence="2" type="ORF">SAMN05421823_113103</name>
</gene>
<keyword evidence="1" id="KW-0732">Signal</keyword>
<protein>
    <submittedName>
        <fullName evidence="2">Por secretion system C-terminal sorting domain-containing protein</fullName>
    </submittedName>
</protein>
<dbReference type="RefSeq" id="WP_089687623.1">
    <property type="nucleotide sequence ID" value="NZ_FNFO01000013.1"/>
</dbReference>
<dbReference type="EMBL" id="FNFO01000013">
    <property type="protein sequence ID" value="SDM43342.1"/>
    <property type="molecule type" value="Genomic_DNA"/>
</dbReference>
<feature type="signal peptide" evidence="1">
    <location>
        <begin position="1"/>
        <end position="22"/>
    </location>
</feature>